<keyword evidence="2" id="KW-0677">Repeat</keyword>
<dbReference type="Pfam" id="PF00651">
    <property type="entry name" value="BTB"/>
    <property type="match status" value="1"/>
</dbReference>
<organism evidence="4 5">
    <name type="scientific">Conger conger</name>
    <name type="common">Conger eel</name>
    <name type="synonym">Muraena conger</name>
    <dbReference type="NCBI Taxonomy" id="82655"/>
    <lineage>
        <taxon>Eukaryota</taxon>
        <taxon>Metazoa</taxon>
        <taxon>Chordata</taxon>
        <taxon>Craniata</taxon>
        <taxon>Vertebrata</taxon>
        <taxon>Euteleostomi</taxon>
        <taxon>Actinopterygii</taxon>
        <taxon>Neopterygii</taxon>
        <taxon>Teleostei</taxon>
        <taxon>Anguilliformes</taxon>
        <taxon>Congridae</taxon>
        <taxon>Conger</taxon>
    </lineage>
</organism>
<name>A0A9Q1HPI7_CONCO</name>
<dbReference type="InterPro" id="IPR011705">
    <property type="entry name" value="BACK"/>
</dbReference>
<dbReference type="PIRSF" id="PIRSF037037">
    <property type="entry name" value="Kelch-like_protein_gigaxonin"/>
    <property type="match status" value="1"/>
</dbReference>
<dbReference type="FunFam" id="1.25.40.420:FF:000001">
    <property type="entry name" value="Kelch-like family member 12"/>
    <property type="match status" value="1"/>
</dbReference>
<dbReference type="Proteomes" id="UP001152803">
    <property type="component" value="Unassembled WGS sequence"/>
</dbReference>
<evidence type="ECO:0000256" key="1">
    <source>
        <dbReference type="ARBA" id="ARBA00022441"/>
    </source>
</evidence>
<dbReference type="Pfam" id="PF07707">
    <property type="entry name" value="BACK"/>
    <property type="match status" value="1"/>
</dbReference>
<accession>A0A9Q1HPI7</accession>
<sequence>MDDGVEDESHVDYATLNKLRLDGKFCDVVIQVEGFTMKAHKIVLCACSPYFRALFTGNLNSSHKSTYNIPGVLPEMMKIIIEYAYTHSAVITEGNLEFLLPAADQLCVLGLVQACAEFLEAQLCTDNCIGIWRFSDVYFCPSLQRRALRFILQNFQEVGRTSAELLELTPAQLSHIVEKDDLIVKQEDRVFDAILRWTGHMPNKRKAYLSQLLWKVRLAQMNADYFMSSMKTSVLMKDNEDCNRITVHTLRAMCHLQKTNFVGASRYSSLCRPRLPYAVLLAIGGWSGNRPTDVIESYDTQANCWVTVAQMEGPRAYHGTACLGGFVYCVGGYNAVEFFSAVCKLDPVTRTWHRVAPMHSRRCYVSVTVLQGCIYAMGGFDGYARLSSAERYEPAANQWSPISPMHEPRSDASAATLDGKVYICGGFNGESCLCTAECYSPSTDQWTLIPPMKKRHSGLGVVAYNQEIYAVGGFDGVSRLRCMEVYDPLADSWRQMPDMIIARSNFGIEVLDDRLFVVGGFNGFSTTFYAEHFDQKTNEWASIQDMGVFRSALSCCIVHDLPNVAEYAFPRRSGSPTTELSAVKELTLW</sequence>
<keyword evidence="1" id="KW-0880">Kelch repeat</keyword>
<dbReference type="Gene3D" id="2.120.10.80">
    <property type="entry name" value="Kelch-type beta propeller"/>
    <property type="match status" value="1"/>
</dbReference>
<feature type="domain" description="BTB" evidence="3">
    <location>
        <begin position="26"/>
        <end position="93"/>
    </location>
</feature>
<dbReference type="InterPro" id="IPR000210">
    <property type="entry name" value="BTB/POZ_dom"/>
</dbReference>
<dbReference type="Gene3D" id="3.30.710.10">
    <property type="entry name" value="Potassium Channel Kv1.1, Chain A"/>
    <property type="match status" value="1"/>
</dbReference>
<dbReference type="CDD" id="cd18450">
    <property type="entry name" value="BACK_KLHL10"/>
    <property type="match status" value="1"/>
</dbReference>
<keyword evidence="5" id="KW-1185">Reference proteome</keyword>
<evidence type="ECO:0000259" key="3">
    <source>
        <dbReference type="PROSITE" id="PS50097"/>
    </source>
</evidence>
<protein>
    <recommendedName>
        <fullName evidence="3">BTB domain-containing protein</fullName>
    </recommendedName>
</protein>
<evidence type="ECO:0000313" key="5">
    <source>
        <dbReference type="Proteomes" id="UP001152803"/>
    </source>
</evidence>
<comment type="caution">
    <text evidence="4">The sequence shown here is derived from an EMBL/GenBank/DDBJ whole genome shotgun (WGS) entry which is preliminary data.</text>
</comment>
<gene>
    <name evidence="4" type="ORF">COCON_G00201650</name>
</gene>
<dbReference type="OrthoDB" id="191037at2759"/>
<dbReference type="EMBL" id="JAFJMO010000016">
    <property type="protein sequence ID" value="KAJ8253553.1"/>
    <property type="molecule type" value="Genomic_DNA"/>
</dbReference>
<dbReference type="PROSITE" id="PS50097">
    <property type="entry name" value="BTB"/>
    <property type="match status" value="1"/>
</dbReference>
<dbReference type="SUPFAM" id="SSF117281">
    <property type="entry name" value="Kelch motif"/>
    <property type="match status" value="1"/>
</dbReference>
<dbReference type="InterPro" id="IPR015915">
    <property type="entry name" value="Kelch-typ_b-propeller"/>
</dbReference>
<dbReference type="InterPro" id="IPR006652">
    <property type="entry name" value="Kelch_1"/>
</dbReference>
<dbReference type="SUPFAM" id="SSF54695">
    <property type="entry name" value="POZ domain"/>
    <property type="match status" value="1"/>
</dbReference>
<evidence type="ECO:0000256" key="2">
    <source>
        <dbReference type="ARBA" id="ARBA00022737"/>
    </source>
</evidence>
<dbReference type="Pfam" id="PF01344">
    <property type="entry name" value="Kelch_1"/>
    <property type="match status" value="6"/>
</dbReference>
<dbReference type="PANTHER" id="PTHR24412:SF172">
    <property type="entry name" value="KELCH-LIKE PROTEIN 10"/>
    <property type="match status" value="1"/>
</dbReference>
<dbReference type="Gene3D" id="1.25.40.420">
    <property type="match status" value="1"/>
</dbReference>
<reference evidence="4" key="1">
    <citation type="journal article" date="2023" name="Science">
        <title>Genome structures resolve the early diversification of teleost fishes.</title>
        <authorList>
            <person name="Parey E."/>
            <person name="Louis A."/>
            <person name="Montfort J."/>
            <person name="Bouchez O."/>
            <person name="Roques C."/>
            <person name="Iampietro C."/>
            <person name="Lluch J."/>
            <person name="Castinel A."/>
            <person name="Donnadieu C."/>
            <person name="Desvignes T."/>
            <person name="Floi Bucao C."/>
            <person name="Jouanno E."/>
            <person name="Wen M."/>
            <person name="Mejri S."/>
            <person name="Dirks R."/>
            <person name="Jansen H."/>
            <person name="Henkel C."/>
            <person name="Chen W.J."/>
            <person name="Zahm M."/>
            <person name="Cabau C."/>
            <person name="Klopp C."/>
            <person name="Thompson A.W."/>
            <person name="Robinson-Rechavi M."/>
            <person name="Braasch I."/>
            <person name="Lecointre G."/>
            <person name="Bobe J."/>
            <person name="Postlethwait J.H."/>
            <person name="Berthelot C."/>
            <person name="Roest Crollius H."/>
            <person name="Guiguen Y."/>
        </authorList>
    </citation>
    <scope>NUCLEOTIDE SEQUENCE</scope>
    <source>
        <strain evidence="4">Concon-B</strain>
    </source>
</reference>
<dbReference type="AlphaFoldDB" id="A0A9Q1HPI7"/>
<dbReference type="SMART" id="SM00225">
    <property type="entry name" value="BTB"/>
    <property type="match status" value="1"/>
</dbReference>
<proteinExistence type="predicted"/>
<dbReference type="InterPro" id="IPR017096">
    <property type="entry name" value="BTB-kelch_protein"/>
</dbReference>
<dbReference type="PANTHER" id="PTHR24412">
    <property type="entry name" value="KELCH PROTEIN"/>
    <property type="match status" value="1"/>
</dbReference>
<dbReference type="InterPro" id="IPR011333">
    <property type="entry name" value="SKP1/BTB/POZ_sf"/>
</dbReference>
<dbReference type="SMART" id="SM00875">
    <property type="entry name" value="BACK"/>
    <property type="match status" value="1"/>
</dbReference>
<dbReference type="SMART" id="SM00612">
    <property type="entry name" value="Kelch"/>
    <property type="match status" value="6"/>
</dbReference>
<evidence type="ECO:0000313" key="4">
    <source>
        <dbReference type="EMBL" id="KAJ8253553.1"/>
    </source>
</evidence>